<reference evidence="1 2" key="1">
    <citation type="journal article" date="2023" name="BMC Biotechnol.">
        <title>Vitis rotundifolia cv Carlos genome sequencing.</title>
        <authorList>
            <person name="Huff M."/>
            <person name="Hulse-Kemp A."/>
            <person name="Scheffler B."/>
            <person name="Youngblood R."/>
            <person name="Simpson S."/>
            <person name="Babiker E."/>
            <person name="Staton M."/>
        </authorList>
    </citation>
    <scope>NUCLEOTIDE SEQUENCE [LARGE SCALE GENOMIC DNA]</scope>
    <source>
        <tissue evidence="1">Leaf</tissue>
    </source>
</reference>
<evidence type="ECO:0000313" key="1">
    <source>
        <dbReference type="EMBL" id="KAJ9698495.1"/>
    </source>
</evidence>
<proteinExistence type="predicted"/>
<comment type="caution">
    <text evidence="1">The sequence shown here is derived from an EMBL/GenBank/DDBJ whole genome shotgun (WGS) entry which is preliminary data.</text>
</comment>
<dbReference type="PANTHER" id="PTHR10811">
    <property type="entry name" value="FRINGE-RELATED"/>
    <property type="match status" value="1"/>
</dbReference>
<dbReference type="FunFam" id="3.90.550.50:FF:000038">
    <property type="entry name" value="Predicted protein"/>
    <property type="match status" value="1"/>
</dbReference>
<sequence>MLSFPYPWFQSVQLFFKRISSGIAAKFSAIGQDVTFLSDKLVGKLCKSLAISGLIVYVLYILLSNHPCCQSSNFLANLRHKWGSDPITTDSPTNLSDLVFGIAASVNTWRTKRIYIDAWWRPNITRGYLFLERTPTKFLPWPSSFPPFRVSEDISRYQPYNKHRMPHAIRMVRVIAETYREENKGVRWYVMADDDTVLFIDNLVEVLARYDHRKYFYIGMNSECVTSNIDHSFEMAFGGAGYALSYPLAEALSRNLDVCIKRYPTLYGSDHILQSCVADLGVSLTHEKGFHQIDLHGDLSGLLSAHPQSPFLSLHHLDVTDPLFPSMNRNESVVRLMKAAKVDQSRLLQQTICYHKPYNWSFSISWGYSTQIYENIYPPSVLERPLQTFVPWKRIRMPPYMFNTRFPSNTPCEAPHVFFLESAEKIKGEQIVTTYIRKFPRLLPPCPSSGNHSADYISKVKVFSPLRRLHGTGNRRECCDIVRVAKMNFSEVKYRACMKDEIVG</sequence>
<dbReference type="InterPro" id="IPR006740">
    <property type="entry name" value="DUF604"/>
</dbReference>
<dbReference type="Proteomes" id="UP001168098">
    <property type="component" value="Unassembled WGS sequence"/>
</dbReference>
<protein>
    <submittedName>
        <fullName evidence="1">Uncharacterized protein</fullName>
    </submittedName>
</protein>
<accession>A0AA39A0W1</accession>
<dbReference type="Pfam" id="PF04646">
    <property type="entry name" value="DUF604"/>
    <property type="match status" value="1"/>
</dbReference>
<dbReference type="EMBL" id="JARBHA010000006">
    <property type="protein sequence ID" value="KAJ9698495.1"/>
    <property type="molecule type" value="Genomic_DNA"/>
</dbReference>
<name>A0AA39A0W1_VITRO</name>
<dbReference type="Gene3D" id="3.90.550.50">
    <property type="match status" value="1"/>
</dbReference>
<gene>
    <name evidence="1" type="ORF">PVL29_007530</name>
</gene>
<dbReference type="AlphaFoldDB" id="A0AA39A0W1"/>
<organism evidence="1 2">
    <name type="scientific">Vitis rotundifolia</name>
    <name type="common">Muscadine grape</name>
    <dbReference type="NCBI Taxonomy" id="103349"/>
    <lineage>
        <taxon>Eukaryota</taxon>
        <taxon>Viridiplantae</taxon>
        <taxon>Streptophyta</taxon>
        <taxon>Embryophyta</taxon>
        <taxon>Tracheophyta</taxon>
        <taxon>Spermatophyta</taxon>
        <taxon>Magnoliopsida</taxon>
        <taxon>eudicotyledons</taxon>
        <taxon>Gunneridae</taxon>
        <taxon>Pentapetalae</taxon>
        <taxon>rosids</taxon>
        <taxon>Vitales</taxon>
        <taxon>Vitaceae</taxon>
        <taxon>Viteae</taxon>
        <taxon>Vitis</taxon>
    </lineage>
</organism>
<evidence type="ECO:0000313" key="2">
    <source>
        <dbReference type="Proteomes" id="UP001168098"/>
    </source>
</evidence>
<keyword evidence="2" id="KW-1185">Reference proteome</keyword>